<feature type="repeat" description="Solcar" evidence="8">
    <location>
        <begin position="199"/>
        <end position="303"/>
    </location>
</feature>
<reference evidence="11" key="1">
    <citation type="submission" date="2021-01" db="EMBL/GenBank/DDBJ databases">
        <authorList>
            <person name="Corre E."/>
            <person name="Pelletier E."/>
            <person name="Niang G."/>
            <person name="Scheremetjew M."/>
            <person name="Finn R."/>
            <person name="Kale V."/>
            <person name="Holt S."/>
            <person name="Cochrane G."/>
            <person name="Meng A."/>
            <person name="Brown T."/>
            <person name="Cohen L."/>
        </authorList>
    </citation>
    <scope>NUCLEOTIDE SEQUENCE</scope>
    <source>
        <strain evidence="11">Isolate 1302-5</strain>
    </source>
</reference>
<dbReference type="Pfam" id="PF00153">
    <property type="entry name" value="Mito_carr"/>
    <property type="match status" value="3"/>
</dbReference>
<evidence type="ECO:0000256" key="7">
    <source>
        <dbReference type="ARBA" id="ARBA00023136"/>
    </source>
</evidence>
<gene>
    <name evidence="11" type="ORF">OAUR00152_LOCUS25139</name>
</gene>
<keyword evidence="6" id="KW-1133">Transmembrane helix</keyword>
<comment type="subcellular location">
    <subcellularLocation>
        <location evidence="1">Membrane</location>
        <topology evidence="1">Multi-pass membrane protein</topology>
    </subcellularLocation>
</comment>
<keyword evidence="7 8" id="KW-0472">Membrane</keyword>
<accession>A0A7S4JAZ4</accession>
<keyword evidence="3 9" id="KW-0813">Transport</keyword>
<dbReference type="PANTHER" id="PTHR45683">
    <property type="entry name" value="MITOCHONDRIAL NICOTINAMIDE ADENINE DINUCLEOTIDE TRANSPORTER 1-RELATED-RELATED"/>
    <property type="match status" value="1"/>
</dbReference>
<dbReference type="AlphaFoldDB" id="A0A7S4JAZ4"/>
<sequence>MSAPKEKGMTPPTSPMGVRGGGGDPPTSRPAARTPSSSSSPSSSFSSAAPLVAGLSGGAVSTALLYPLDLVKVRLQVNEDPIRSKSTPGRRRTFLRTMGGVIKYEGVGGLYQGLTPALVGSAASWGGYFFLYEGIKREWIERRREERERRRMRRGPSNDAAGTRPHDLSKDMHVDEEIDLRNGDGDDDDCGGANEHCSLGPMENFSAACAAGAAMVLVTNPVWLIKTRMQLQMKRTLERNKDCIRGAKGGADVKPPYRSMADAARTIVREEGPLALYKGAVPALMLVSHGGVQFVSYEFLKEHFGTYTRAARSRKDEAGQERNGTMEKLQDSLGYLAMGAVSKMIASTATYPLQVIKARLQQRNQSVELTEAGDLAVVRREYGGVADCVARIFRNEGPVGFFKGCIPNAVRVAPSAAITFVMYETVMDMLS</sequence>
<dbReference type="GO" id="GO:0055085">
    <property type="term" value="P:transmembrane transport"/>
    <property type="evidence" value="ECO:0007669"/>
    <property type="project" value="InterPro"/>
</dbReference>
<evidence type="ECO:0000256" key="2">
    <source>
        <dbReference type="ARBA" id="ARBA00006375"/>
    </source>
</evidence>
<organism evidence="11">
    <name type="scientific">Odontella aurita</name>
    <dbReference type="NCBI Taxonomy" id="265563"/>
    <lineage>
        <taxon>Eukaryota</taxon>
        <taxon>Sar</taxon>
        <taxon>Stramenopiles</taxon>
        <taxon>Ochrophyta</taxon>
        <taxon>Bacillariophyta</taxon>
        <taxon>Mediophyceae</taxon>
        <taxon>Biddulphiophycidae</taxon>
        <taxon>Eupodiscales</taxon>
        <taxon>Odontellaceae</taxon>
        <taxon>Odontella</taxon>
    </lineage>
</organism>
<dbReference type="SUPFAM" id="SSF103506">
    <property type="entry name" value="Mitochondrial carrier"/>
    <property type="match status" value="1"/>
</dbReference>
<comment type="similarity">
    <text evidence="2 9">Belongs to the mitochondrial carrier (TC 2.A.29) family.</text>
</comment>
<protein>
    <recommendedName>
        <fullName evidence="12">Mitochondrial carrier protein</fullName>
    </recommendedName>
</protein>
<evidence type="ECO:0000256" key="3">
    <source>
        <dbReference type="ARBA" id="ARBA00022448"/>
    </source>
</evidence>
<keyword evidence="5" id="KW-0677">Repeat</keyword>
<proteinExistence type="inferred from homology"/>
<feature type="compositionally biased region" description="Basic and acidic residues" evidence="10">
    <location>
        <begin position="164"/>
        <end position="173"/>
    </location>
</feature>
<dbReference type="GO" id="GO:0016020">
    <property type="term" value="C:membrane"/>
    <property type="evidence" value="ECO:0007669"/>
    <property type="project" value="UniProtKB-SubCell"/>
</dbReference>
<feature type="region of interest" description="Disordered" evidence="10">
    <location>
        <begin position="147"/>
        <end position="173"/>
    </location>
</feature>
<feature type="repeat" description="Solcar" evidence="8">
    <location>
        <begin position="330"/>
        <end position="429"/>
    </location>
</feature>
<evidence type="ECO:0000313" key="11">
    <source>
        <dbReference type="EMBL" id="CAE2257954.1"/>
    </source>
</evidence>
<evidence type="ECO:0008006" key="12">
    <source>
        <dbReference type="Google" id="ProtNLM"/>
    </source>
</evidence>
<dbReference type="InterPro" id="IPR023395">
    <property type="entry name" value="MCP_dom_sf"/>
</dbReference>
<dbReference type="Gene3D" id="1.50.40.10">
    <property type="entry name" value="Mitochondrial carrier domain"/>
    <property type="match status" value="2"/>
</dbReference>
<evidence type="ECO:0000256" key="6">
    <source>
        <dbReference type="ARBA" id="ARBA00022989"/>
    </source>
</evidence>
<evidence type="ECO:0000256" key="1">
    <source>
        <dbReference type="ARBA" id="ARBA00004141"/>
    </source>
</evidence>
<evidence type="ECO:0000256" key="8">
    <source>
        <dbReference type="PROSITE-ProRule" id="PRU00282"/>
    </source>
</evidence>
<name>A0A7S4JAZ4_9STRA</name>
<evidence type="ECO:0000256" key="4">
    <source>
        <dbReference type="ARBA" id="ARBA00022692"/>
    </source>
</evidence>
<keyword evidence="4 8" id="KW-0812">Transmembrane</keyword>
<dbReference type="PROSITE" id="PS50920">
    <property type="entry name" value="SOLCAR"/>
    <property type="match status" value="3"/>
</dbReference>
<dbReference type="GO" id="GO:0006862">
    <property type="term" value="P:nucleotide transport"/>
    <property type="evidence" value="ECO:0007669"/>
    <property type="project" value="InterPro"/>
</dbReference>
<feature type="compositionally biased region" description="Low complexity" evidence="10">
    <location>
        <begin position="25"/>
        <end position="47"/>
    </location>
</feature>
<dbReference type="InterPro" id="IPR044712">
    <property type="entry name" value="SLC25A32-like"/>
</dbReference>
<feature type="repeat" description="Solcar" evidence="8">
    <location>
        <begin position="45"/>
        <end position="138"/>
    </location>
</feature>
<evidence type="ECO:0000256" key="9">
    <source>
        <dbReference type="RuleBase" id="RU000488"/>
    </source>
</evidence>
<dbReference type="EMBL" id="HBKQ01036497">
    <property type="protein sequence ID" value="CAE2257954.1"/>
    <property type="molecule type" value="Transcribed_RNA"/>
</dbReference>
<feature type="region of interest" description="Disordered" evidence="10">
    <location>
        <begin position="1"/>
        <end position="47"/>
    </location>
</feature>
<evidence type="ECO:0000256" key="10">
    <source>
        <dbReference type="SAM" id="MobiDB-lite"/>
    </source>
</evidence>
<dbReference type="InterPro" id="IPR018108">
    <property type="entry name" value="MCP_transmembrane"/>
</dbReference>
<evidence type="ECO:0000256" key="5">
    <source>
        <dbReference type="ARBA" id="ARBA00022737"/>
    </source>
</evidence>